<evidence type="ECO:0000313" key="4">
    <source>
        <dbReference type="Proteomes" id="UP000825935"/>
    </source>
</evidence>
<feature type="region of interest" description="Disordered" evidence="1">
    <location>
        <begin position="180"/>
        <end position="211"/>
    </location>
</feature>
<name>A0A8T2S826_CERRI</name>
<keyword evidence="2" id="KW-0812">Transmembrane</keyword>
<protein>
    <submittedName>
        <fullName evidence="3">Uncharacterized protein</fullName>
    </submittedName>
</protein>
<dbReference type="EMBL" id="CM035427">
    <property type="protein sequence ID" value="KAH7307351.1"/>
    <property type="molecule type" value="Genomic_DNA"/>
</dbReference>
<reference evidence="3" key="1">
    <citation type="submission" date="2021-08" db="EMBL/GenBank/DDBJ databases">
        <title>WGS assembly of Ceratopteris richardii.</title>
        <authorList>
            <person name="Marchant D.B."/>
            <person name="Chen G."/>
            <person name="Jenkins J."/>
            <person name="Shu S."/>
            <person name="Leebens-Mack J."/>
            <person name="Grimwood J."/>
            <person name="Schmutz J."/>
            <person name="Soltis P."/>
            <person name="Soltis D."/>
            <person name="Chen Z.-H."/>
        </authorList>
    </citation>
    <scope>NUCLEOTIDE SEQUENCE</scope>
    <source>
        <strain evidence="3">Whitten #5841</strain>
        <tissue evidence="3">Leaf</tissue>
    </source>
</reference>
<evidence type="ECO:0000256" key="2">
    <source>
        <dbReference type="SAM" id="Phobius"/>
    </source>
</evidence>
<sequence length="315" mass="35617">MPSWWRFHARRDFAPWQLPATHSGVLLTPRYVIGLLAFLICVDMTQVLGVLCYQLFLGSYFPWHLYPLLLNRAVELLALLCSDGYVPSVYSMAQIFLTVLSMVICIQKQPCGRFNCVAALVLYGVLLTYQDLGPPLDATLEDQDIVKEYNDIVIAVEQPDGEKYAIARLLKDIIFPHSSEPDEGLPGSQSKILSPLESTNCRSTSENSKSTKDTDWLEQCDVYIPHVKESHAEKAVSVVACNSIMMTEVVQSRENIERREQSGELGLEQHHQHAWREEVDVADEEEHASNVFLTSLTNEIIALCKESISRDQIQF</sequence>
<feature type="compositionally biased region" description="Polar residues" evidence="1">
    <location>
        <begin position="187"/>
        <end position="208"/>
    </location>
</feature>
<keyword evidence="2" id="KW-0472">Membrane</keyword>
<proteinExistence type="predicted"/>
<organism evidence="3 4">
    <name type="scientific">Ceratopteris richardii</name>
    <name type="common">Triangle waterfern</name>
    <dbReference type="NCBI Taxonomy" id="49495"/>
    <lineage>
        <taxon>Eukaryota</taxon>
        <taxon>Viridiplantae</taxon>
        <taxon>Streptophyta</taxon>
        <taxon>Embryophyta</taxon>
        <taxon>Tracheophyta</taxon>
        <taxon>Polypodiopsida</taxon>
        <taxon>Polypodiidae</taxon>
        <taxon>Polypodiales</taxon>
        <taxon>Pteridineae</taxon>
        <taxon>Pteridaceae</taxon>
        <taxon>Parkerioideae</taxon>
        <taxon>Ceratopteris</taxon>
    </lineage>
</organism>
<gene>
    <name evidence="3" type="ORF">KP509_22G055400</name>
</gene>
<comment type="caution">
    <text evidence="3">The sequence shown here is derived from an EMBL/GenBank/DDBJ whole genome shotgun (WGS) entry which is preliminary data.</text>
</comment>
<feature type="transmembrane region" description="Helical" evidence="2">
    <location>
        <begin position="76"/>
        <end position="100"/>
    </location>
</feature>
<dbReference type="OrthoDB" id="1924022at2759"/>
<accession>A0A8T2S826</accession>
<evidence type="ECO:0000256" key="1">
    <source>
        <dbReference type="SAM" id="MobiDB-lite"/>
    </source>
</evidence>
<evidence type="ECO:0000313" key="3">
    <source>
        <dbReference type="EMBL" id="KAH7307351.1"/>
    </source>
</evidence>
<keyword evidence="2" id="KW-1133">Transmembrane helix</keyword>
<feature type="transmembrane region" description="Helical" evidence="2">
    <location>
        <begin position="31"/>
        <end position="56"/>
    </location>
</feature>
<dbReference type="Proteomes" id="UP000825935">
    <property type="component" value="Chromosome 22"/>
</dbReference>
<keyword evidence="4" id="KW-1185">Reference proteome</keyword>
<dbReference type="AlphaFoldDB" id="A0A8T2S826"/>